<evidence type="ECO:0000256" key="1">
    <source>
        <dbReference type="SAM" id="MobiDB-lite"/>
    </source>
</evidence>
<gene>
    <name evidence="2" type="ORF">AAFF_G00230150</name>
</gene>
<feature type="region of interest" description="Disordered" evidence="1">
    <location>
        <begin position="156"/>
        <end position="194"/>
    </location>
</feature>
<feature type="compositionally biased region" description="Basic and acidic residues" evidence="1">
    <location>
        <begin position="156"/>
        <end position="166"/>
    </location>
</feature>
<dbReference type="Proteomes" id="UP001221898">
    <property type="component" value="Unassembled WGS sequence"/>
</dbReference>
<reference evidence="2" key="1">
    <citation type="journal article" date="2023" name="Science">
        <title>Genome structures resolve the early diversification of teleost fishes.</title>
        <authorList>
            <person name="Parey E."/>
            <person name="Louis A."/>
            <person name="Montfort J."/>
            <person name="Bouchez O."/>
            <person name="Roques C."/>
            <person name="Iampietro C."/>
            <person name="Lluch J."/>
            <person name="Castinel A."/>
            <person name="Donnadieu C."/>
            <person name="Desvignes T."/>
            <person name="Floi Bucao C."/>
            <person name="Jouanno E."/>
            <person name="Wen M."/>
            <person name="Mejri S."/>
            <person name="Dirks R."/>
            <person name="Jansen H."/>
            <person name="Henkel C."/>
            <person name="Chen W.J."/>
            <person name="Zahm M."/>
            <person name="Cabau C."/>
            <person name="Klopp C."/>
            <person name="Thompson A.W."/>
            <person name="Robinson-Rechavi M."/>
            <person name="Braasch I."/>
            <person name="Lecointre G."/>
            <person name="Bobe J."/>
            <person name="Postlethwait J.H."/>
            <person name="Berthelot C."/>
            <person name="Roest Crollius H."/>
            <person name="Guiguen Y."/>
        </authorList>
    </citation>
    <scope>NUCLEOTIDE SEQUENCE</scope>
    <source>
        <strain evidence="2">NC1722</strain>
    </source>
</reference>
<comment type="caution">
    <text evidence="2">The sequence shown here is derived from an EMBL/GenBank/DDBJ whole genome shotgun (WGS) entry which is preliminary data.</text>
</comment>
<dbReference type="AlphaFoldDB" id="A0AAD7SVK6"/>
<name>A0AAD7SVK6_9TELE</name>
<sequence>MSRSWDALAGRAVRCGAVIPTGGKRKDGNGPACIINSQSLRRGQTREWIHRALPDIGSRASWPPNESWDSALPAVCPTHRTRHFQRERLLRFLCEMGLAGARAVSQPRGKAFLSRLPATSGESVSALPCPVRKRSCVSKPLFLFIRLSEGVLPGRLEKQAPPEKADLLSTGRRLTDSSTGLNYSQMTGSKHGLL</sequence>
<evidence type="ECO:0000313" key="3">
    <source>
        <dbReference type="Proteomes" id="UP001221898"/>
    </source>
</evidence>
<organism evidence="2 3">
    <name type="scientific">Aldrovandia affinis</name>
    <dbReference type="NCBI Taxonomy" id="143900"/>
    <lineage>
        <taxon>Eukaryota</taxon>
        <taxon>Metazoa</taxon>
        <taxon>Chordata</taxon>
        <taxon>Craniata</taxon>
        <taxon>Vertebrata</taxon>
        <taxon>Euteleostomi</taxon>
        <taxon>Actinopterygii</taxon>
        <taxon>Neopterygii</taxon>
        <taxon>Teleostei</taxon>
        <taxon>Notacanthiformes</taxon>
        <taxon>Halosauridae</taxon>
        <taxon>Aldrovandia</taxon>
    </lineage>
</organism>
<protein>
    <submittedName>
        <fullName evidence="2">Uncharacterized protein</fullName>
    </submittedName>
</protein>
<feature type="compositionally biased region" description="Polar residues" evidence="1">
    <location>
        <begin position="176"/>
        <end position="188"/>
    </location>
</feature>
<proteinExistence type="predicted"/>
<accession>A0AAD7SVK6</accession>
<keyword evidence="3" id="KW-1185">Reference proteome</keyword>
<dbReference type="EMBL" id="JAINUG010000030">
    <property type="protein sequence ID" value="KAJ8409614.1"/>
    <property type="molecule type" value="Genomic_DNA"/>
</dbReference>
<evidence type="ECO:0000313" key="2">
    <source>
        <dbReference type="EMBL" id="KAJ8409614.1"/>
    </source>
</evidence>